<dbReference type="FunFam" id="3.20.20.150:FF:000001">
    <property type="entry name" value="Probable endonuclease 4"/>
    <property type="match status" value="1"/>
</dbReference>
<feature type="domain" description="Xylose isomerase-like TIM barrel" evidence="10">
    <location>
        <begin position="142"/>
        <end position="413"/>
    </location>
</feature>
<evidence type="ECO:0000256" key="8">
    <source>
        <dbReference type="ARBA" id="ARBA00023204"/>
    </source>
</evidence>
<keyword evidence="7" id="KW-0862">Zinc</keyword>
<reference evidence="11" key="2">
    <citation type="submission" date="2023-06" db="EMBL/GenBank/DDBJ databases">
        <authorList>
            <consortium name="Lawrence Berkeley National Laboratory"/>
            <person name="Haridas S."/>
            <person name="Hensen N."/>
            <person name="Bonometti L."/>
            <person name="Westerberg I."/>
            <person name="Brannstrom I.O."/>
            <person name="Guillou S."/>
            <person name="Cros-Aarteil S."/>
            <person name="Calhoun S."/>
            <person name="Kuo A."/>
            <person name="Mondo S."/>
            <person name="Pangilinan J."/>
            <person name="Riley R."/>
            <person name="Labutti K."/>
            <person name="Andreopoulos B."/>
            <person name="Lipzen A."/>
            <person name="Chen C."/>
            <person name="Yanf M."/>
            <person name="Daum C."/>
            <person name="Ng V."/>
            <person name="Clum A."/>
            <person name="Steindorff A."/>
            <person name="Ohm R."/>
            <person name="Martin F."/>
            <person name="Silar P."/>
            <person name="Natvig D."/>
            <person name="Lalanne C."/>
            <person name="Gautier V."/>
            <person name="Ament-Velasquez S.L."/>
            <person name="Kruys A."/>
            <person name="Hutchinson M.I."/>
            <person name="Powell A.J."/>
            <person name="Barry K."/>
            <person name="Miller A.N."/>
            <person name="Grigoriev I.V."/>
            <person name="Debuchy R."/>
            <person name="Gladieux P."/>
            <person name="Thoren M.H."/>
            <person name="Johannesson H."/>
        </authorList>
    </citation>
    <scope>NUCLEOTIDE SEQUENCE</scope>
    <source>
        <strain evidence="11">CBS 314.62</strain>
    </source>
</reference>
<feature type="compositionally biased region" description="Basic and acidic residues" evidence="9">
    <location>
        <begin position="427"/>
        <end position="456"/>
    </location>
</feature>
<dbReference type="GO" id="GO:0003906">
    <property type="term" value="F:DNA-(apurinic or apyrimidinic site) endonuclease activity"/>
    <property type="evidence" value="ECO:0007669"/>
    <property type="project" value="TreeGrafter"/>
</dbReference>
<dbReference type="SMART" id="SM00518">
    <property type="entry name" value="AP2Ec"/>
    <property type="match status" value="1"/>
</dbReference>
<dbReference type="Gene3D" id="3.20.20.150">
    <property type="entry name" value="Divalent-metal-dependent TIM barrel enzymes"/>
    <property type="match status" value="1"/>
</dbReference>
<dbReference type="Proteomes" id="UP001270362">
    <property type="component" value="Unassembled WGS sequence"/>
</dbReference>
<dbReference type="AlphaFoldDB" id="A0AAE0XL66"/>
<comment type="caution">
    <text evidence="11">The sequence shown here is derived from an EMBL/GenBank/DDBJ whole genome shotgun (WGS) entry which is preliminary data.</text>
</comment>
<keyword evidence="5" id="KW-0227">DNA damage</keyword>
<dbReference type="SUPFAM" id="SSF51658">
    <property type="entry name" value="Xylose isomerase-like"/>
    <property type="match status" value="1"/>
</dbReference>
<feature type="compositionally biased region" description="Low complexity" evidence="9">
    <location>
        <begin position="12"/>
        <end position="22"/>
    </location>
</feature>
<feature type="region of interest" description="Disordered" evidence="9">
    <location>
        <begin position="427"/>
        <end position="487"/>
    </location>
</feature>
<evidence type="ECO:0000256" key="5">
    <source>
        <dbReference type="ARBA" id="ARBA00022763"/>
    </source>
</evidence>
<dbReference type="InterPro" id="IPR013022">
    <property type="entry name" value="Xyl_isomerase-like_TIM-brl"/>
</dbReference>
<dbReference type="InterPro" id="IPR001719">
    <property type="entry name" value="AP_endonuc_2"/>
</dbReference>
<protein>
    <recommendedName>
        <fullName evidence="3">Apurinic-apyrimidinic endonuclease 1</fullName>
    </recommendedName>
</protein>
<feature type="compositionally biased region" description="Basic residues" evidence="9">
    <location>
        <begin position="457"/>
        <end position="472"/>
    </location>
</feature>
<evidence type="ECO:0000259" key="10">
    <source>
        <dbReference type="Pfam" id="PF01261"/>
    </source>
</evidence>
<comment type="cofactor">
    <cofactor evidence="1">
        <name>Zn(2+)</name>
        <dbReference type="ChEBI" id="CHEBI:29105"/>
    </cofactor>
</comment>
<dbReference type="GO" id="GO:0008270">
    <property type="term" value="F:zinc ion binding"/>
    <property type="evidence" value="ECO:0007669"/>
    <property type="project" value="InterPro"/>
</dbReference>
<dbReference type="GO" id="GO:0005634">
    <property type="term" value="C:nucleus"/>
    <property type="evidence" value="ECO:0007669"/>
    <property type="project" value="TreeGrafter"/>
</dbReference>
<dbReference type="Pfam" id="PF01261">
    <property type="entry name" value="AP_endonuc_2"/>
    <property type="match status" value="1"/>
</dbReference>
<feature type="compositionally biased region" description="Basic and acidic residues" evidence="9">
    <location>
        <begin position="71"/>
        <end position="84"/>
    </location>
</feature>
<accession>A0AAE0XL66</accession>
<comment type="similarity">
    <text evidence="2">Belongs to the AP endonuclease 2 family.</text>
</comment>
<evidence type="ECO:0000256" key="6">
    <source>
        <dbReference type="ARBA" id="ARBA00022801"/>
    </source>
</evidence>
<reference evidence="11" key="1">
    <citation type="journal article" date="2023" name="Mol. Phylogenet. Evol.">
        <title>Genome-scale phylogeny and comparative genomics of the fungal order Sordariales.</title>
        <authorList>
            <person name="Hensen N."/>
            <person name="Bonometti L."/>
            <person name="Westerberg I."/>
            <person name="Brannstrom I.O."/>
            <person name="Guillou S."/>
            <person name="Cros-Aarteil S."/>
            <person name="Calhoun S."/>
            <person name="Haridas S."/>
            <person name="Kuo A."/>
            <person name="Mondo S."/>
            <person name="Pangilinan J."/>
            <person name="Riley R."/>
            <person name="LaButti K."/>
            <person name="Andreopoulos B."/>
            <person name="Lipzen A."/>
            <person name="Chen C."/>
            <person name="Yan M."/>
            <person name="Daum C."/>
            <person name="Ng V."/>
            <person name="Clum A."/>
            <person name="Steindorff A."/>
            <person name="Ohm R.A."/>
            <person name="Martin F."/>
            <person name="Silar P."/>
            <person name="Natvig D.O."/>
            <person name="Lalanne C."/>
            <person name="Gautier V."/>
            <person name="Ament-Velasquez S.L."/>
            <person name="Kruys A."/>
            <person name="Hutchinson M.I."/>
            <person name="Powell A.J."/>
            <person name="Barry K."/>
            <person name="Miller A.N."/>
            <person name="Grigoriev I.V."/>
            <person name="Debuchy R."/>
            <person name="Gladieux P."/>
            <person name="Hiltunen Thoren M."/>
            <person name="Johannesson H."/>
        </authorList>
    </citation>
    <scope>NUCLEOTIDE SEQUENCE</scope>
    <source>
        <strain evidence="11">CBS 314.62</strain>
    </source>
</reference>
<evidence type="ECO:0000256" key="2">
    <source>
        <dbReference type="ARBA" id="ARBA00005340"/>
    </source>
</evidence>
<dbReference type="GO" id="GO:0016853">
    <property type="term" value="F:isomerase activity"/>
    <property type="evidence" value="ECO:0007669"/>
    <property type="project" value="UniProtKB-KW"/>
</dbReference>
<keyword evidence="6" id="KW-0378">Hydrolase</keyword>
<keyword evidence="11" id="KW-0413">Isomerase</keyword>
<dbReference type="InterPro" id="IPR018246">
    <property type="entry name" value="AP_endonuc_F2_Zn_BS"/>
</dbReference>
<evidence type="ECO:0000256" key="4">
    <source>
        <dbReference type="ARBA" id="ARBA00022723"/>
    </source>
</evidence>
<dbReference type="NCBIfam" id="TIGR00587">
    <property type="entry name" value="nfo"/>
    <property type="match status" value="1"/>
</dbReference>
<keyword evidence="8" id="KW-0234">DNA repair</keyword>
<dbReference type="GO" id="GO:0006284">
    <property type="term" value="P:base-excision repair"/>
    <property type="evidence" value="ECO:0007669"/>
    <property type="project" value="TreeGrafter"/>
</dbReference>
<feature type="compositionally biased region" description="Acidic residues" evidence="9">
    <location>
        <begin position="477"/>
        <end position="487"/>
    </location>
</feature>
<proteinExistence type="inferred from homology"/>
<dbReference type="GO" id="GO:0003677">
    <property type="term" value="F:DNA binding"/>
    <property type="evidence" value="ECO:0007669"/>
    <property type="project" value="InterPro"/>
</dbReference>
<feature type="region of interest" description="Disordered" evidence="9">
    <location>
        <begin position="58"/>
        <end position="109"/>
    </location>
</feature>
<dbReference type="EMBL" id="JAULSO010000001">
    <property type="protein sequence ID" value="KAK3695355.1"/>
    <property type="molecule type" value="Genomic_DNA"/>
</dbReference>
<evidence type="ECO:0000256" key="9">
    <source>
        <dbReference type="SAM" id="MobiDB-lite"/>
    </source>
</evidence>
<dbReference type="PANTHER" id="PTHR21445:SF0">
    <property type="entry name" value="APURINIC-APYRIMIDINIC ENDONUCLEASE"/>
    <property type="match status" value="1"/>
</dbReference>
<dbReference type="NCBIfam" id="NF002199">
    <property type="entry name" value="PRK01060.1-4"/>
    <property type="match status" value="1"/>
</dbReference>
<evidence type="ECO:0000256" key="3">
    <source>
        <dbReference type="ARBA" id="ARBA00021759"/>
    </source>
</evidence>
<dbReference type="PANTHER" id="PTHR21445">
    <property type="entry name" value="ENDONUCLEASE IV ENDODEOXYRIBONUCLEASE IV"/>
    <property type="match status" value="1"/>
</dbReference>
<dbReference type="InterPro" id="IPR036237">
    <property type="entry name" value="Xyl_isomerase-like_sf"/>
</dbReference>
<dbReference type="GO" id="GO:0008081">
    <property type="term" value="F:phosphoric diester hydrolase activity"/>
    <property type="evidence" value="ECO:0007669"/>
    <property type="project" value="TreeGrafter"/>
</dbReference>
<feature type="region of interest" description="Disordered" evidence="9">
    <location>
        <begin position="1"/>
        <end position="22"/>
    </location>
</feature>
<keyword evidence="12" id="KW-1185">Reference proteome</keyword>
<evidence type="ECO:0000256" key="7">
    <source>
        <dbReference type="ARBA" id="ARBA00022833"/>
    </source>
</evidence>
<dbReference type="PROSITE" id="PS00731">
    <property type="entry name" value="AP_NUCLEASE_F2_3"/>
    <property type="match status" value="1"/>
</dbReference>
<evidence type="ECO:0000313" key="11">
    <source>
        <dbReference type="EMBL" id="KAK3695355.1"/>
    </source>
</evidence>
<dbReference type="PROSITE" id="PS00730">
    <property type="entry name" value="AP_NUCLEASE_F2_2"/>
    <property type="match status" value="1"/>
</dbReference>
<evidence type="ECO:0000256" key="1">
    <source>
        <dbReference type="ARBA" id="ARBA00001947"/>
    </source>
</evidence>
<dbReference type="CDD" id="cd00019">
    <property type="entry name" value="AP2Ec"/>
    <property type="match status" value="1"/>
</dbReference>
<dbReference type="GO" id="GO:0005739">
    <property type="term" value="C:mitochondrion"/>
    <property type="evidence" value="ECO:0007669"/>
    <property type="project" value="TreeGrafter"/>
</dbReference>
<gene>
    <name evidence="11" type="ORF">B0T22DRAFT_103023</name>
</gene>
<organism evidence="11 12">
    <name type="scientific">Podospora appendiculata</name>
    <dbReference type="NCBI Taxonomy" id="314037"/>
    <lineage>
        <taxon>Eukaryota</taxon>
        <taxon>Fungi</taxon>
        <taxon>Dikarya</taxon>
        <taxon>Ascomycota</taxon>
        <taxon>Pezizomycotina</taxon>
        <taxon>Sordariomycetes</taxon>
        <taxon>Sordariomycetidae</taxon>
        <taxon>Sordariales</taxon>
        <taxon>Podosporaceae</taxon>
        <taxon>Podospora</taxon>
    </lineage>
</organism>
<evidence type="ECO:0000313" key="12">
    <source>
        <dbReference type="Proteomes" id="UP001270362"/>
    </source>
</evidence>
<name>A0AAE0XL66_9PEZI</name>
<keyword evidence="4" id="KW-0479">Metal-binding</keyword>
<dbReference type="HAMAP" id="MF_00152">
    <property type="entry name" value="Nfo"/>
    <property type="match status" value="1"/>
</dbReference>
<sequence length="487" mass="52672">MVRQSLRNAKPATTTTTTTTTTTAKTAVTAVKVDKTVSAKVAVNGRVKTEKVETKKTTVSKRKAASTDAAAADHGDPDHVCAVKDEDDDDVDEKVKKPAAKKRKTKGDDNMPLAARTAVTSLKRAMFIGAHVSGAGGVQNSIQNAANIGANSFAVFLKSQRKWQSPPLAADTKKEFHALLKQHGYDAAQHILPHGSYLVNLAQADQAKADQAYDNFLDDLKRCEALGIQLYNFHPGSTGGAPMDAAVSRIAAQLNRSHKATKSVITVIENMCGSGNVVGSRFEELRDIISLVDDKSRVGVCIDTCHAFAAGYDLSSPKAFAETMAHFDDIVGIEYLKAFHLNDSKAPFGSHRDLHANIGTGFLGLRAFHNIMNHAPFENLPMVLETPIDEKGPDGKSVENRQIWADEIKLLESLIGMDADTPEFAAKEAELQARGAAERDKIQDQVDKKAEKDAKKGSKAKPKAKAAPKKRTKKEETDDDDDDEDSD</sequence>
<dbReference type="PROSITE" id="PS51432">
    <property type="entry name" value="AP_NUCLEASE_F2_4"/>
    <property type="match status" value="1"/>
</dbReference>